<sequence length="283" mass="31937">MWYKEIAAKTMLWVANREIPLTNKSRVLKVIEPGLLVLLNDTNGVILWSSNTSRPVKTAVAKLLDSGNLIVKDANDDDSVNLLWESFNYPTDTLLPGMKLGWNFIIDLEVYLSSWKSNEDPSSGDFTFHCDPTGYPQNSLKKGSVEQYKIGHWNGLHFSGTPNLRKNDIFKFEFVLKKMWCTISMISLTDPEAWKKADWSNGRVRRNPLNCQTDVFLEPPKELFPVRPPAGTRRPALAARVARAVDRQLTGLGLGPLCPALRANPFFEVMDPFCQVALPTSFH</sequence>
<accession>A0A8S0SAH4</accession>
<dbReference type="InterPro" id="IPR036426">
    <property type="entry name" value="Bulb-type_lectin_dom_sf"/>
</dbReference>
<evidence type="ECO:0000313" key="5">
    <source>
        <dbReference type="Proteomes" id="UP000594638"/>
    </source>
</evidence>
<dbReference type="Pfam" id="PF01453">
    <property type="entry name" value="B_lectin"/>
    <property type="match status" value="1"/>
</dbReference>
<dbReference type="OrthoDB" id="1936886at2759"/>
<comment type="caution">
    <text evidence="4">The sequence shown here is derived from an EMBL/GenBank/DDBJ whole genome shotgun (WGS) entry which is preliminary data.</text>
</comment>
<dbReference type="Gramene" id="OE9A082577T1">
    <property type="protein sequence ID" value="OE9A082577C1"/>
    <property type="gene ID" value="OE9A082577"/>
</dbReference>
<dbReference type="CDD" id="cd00028">
    <property type="entry name" value="B_lectin"/>
    <property type="match status" value="1"/>
</dbReference>
<keyword evidence="2" id="KW-0325">Glycoprotein</keyword>
<evidence type="ECO:0000259" key="3">
    <source>
        <dbReference type="PROSITE" id="PS50927"/>
    </source>
</evidence>
<dbReference type="Gene3D" id="2.90.10.10">
    <property type="entry name" value="Bulb-type lectin domain"/>
    <property type="match status" value="1"/>
</dbReference>
<evidence type="ECO:0000256" key="1">
    <source>
        <dbReference type="ARBA" id="ARBA00022729"/>
    </source>
</evidence>
<feature type="domain" description="Bulb-type lectin" evidence="3">
    <location>
        <begin position="1"/>
        <end position="84"/>
    </location>
</feature>
<dbReference type="PANTHER" id="PTHR32444:SF183">
    <property type="entry name" value="APPLE DOMAIN-CONTAINING PROTEIN"/>
    <property type="match status" value="1"/>
</dbReference>
<keyword evidence="5" id="KW-1185">Reference proteome</keyword>
<dbReference type="PROSITE" id="PS50927">
    <property type="entry name" value="BULB_LECTIN"/>
    <property type="match status" value="1"/>
</dbReference>
<dbReference type="SMART" id="SM00108">
    <property type="entry name" value="B_lectin"/>
    <property type="match status" value="1"/>
</dbReference>
<dbReference type="PANTHER" id="PTHR32444">
    <property type="entry name" value="BULB-TYPE LECTIN DOMAIN-CONTAINING PROTEIN"/>
    <property type="match status" value="1"/>
</dbReference>
<gene>
    <name evidence="4" type="ORF">OLEA9_A082577</name>
</gene>
<reference evidence="4 5" key="1">
    <citation type="submission" date="2019-12" db="EMBL/GenBank/DDBJ databases">
        <authorList>
            <person name="Alioto T."/>
            <person name="Alioto T."/>
            <person name="Gomez Garrido J."/>
        </authorList>
    </citation>
    <scope>NUCLEOTIDE SEQUENCE [LARGE SCALE GENOMIC DNA]</scope>
</reference>
<keyword evidence="1" id="KW-0732">Signal</keyword>
<name>A0A8S0SAH4_OLEEU</name>
<protein>
    <recommendedName>
        <fullName evidence="3">Bulb-type lectin domain-containing protein</fullName>
    </recommendedName>
</protein>
<dbReference type="Proteomes" id="UP000594638">
    <property type="component" value="Unassembled WGS sequence"/>
</dbReference>
<dbReference type="SUPFAM" id="SSF51110">
    <property type="entry name" value="alpha-D-mannose-specific plant lectins"/>
    <property type="match status" value="1"/>
</dbReference>
<dbReference type="EMBL" id="CACTIH010004022">
    <property type="protein sequence ID" value="CAA2988738.1"/>
    <property type="molecule type" value="Genomic_DNA"/>
</dbReference>
<dbReference type="InterPro" id="IPR001480">
    <property type="entry name" value="Bulb-type_lectin_dom"/>
</dbReference>
<evidence type="ECO:0000313" key="4">
    <source>
        <dbReference type="EMBL" id="CAA2988738.1"/>
    </source>
</evidence>
<organism evidence="4 5">
    <name type="scientific">Olea europaea subsp. europaea</name>
    <dbReference type="NCBI Taxonomy" id="158383"/>
    <lineage>
        <taxon>Eukaryota</taxon>
        <taxon>Viridiplantae</taxon>
        <taxon>Streptophyta</taxon>
        <taxon>Embryophyta</taxon>
        <taxon>Tracheophyta</taxon>
        <taxon>Spermatophyta</taxon>
        <taxon>Magnoliopsida</taxon>
        <taxon>eudicotyledons</taxon>
        <taxon>Gunneridae</taxon>
        <taxon>Pentapetalae</taxon>
        <taxon>asterids</taxon>
        <taxon>lamiids</taxon>
        <taxon>Lamiales</taxon>
        <taxon>Oleaceae</taxon>
        <taxon>Oleeae</taxon>
        <taxon>Olea</taxon>
    </lineage>
</organism>
<dbReference type="AlphaFoldDB" id="A0A8S0SAH4"/>
<proteinExistence type="predicted"/>
<evidence type="ECO:0000256" key="2">
    <source>
        <dbReference type="ARBA" id="ARBA00023180"/>
    </source>
</evidence>